<accession>A0A1M7E1C4</accession>
<evidence type="ECO:0000313" key="2">
    <source>
        <dbReference type="EMBL" id="SHL85517.1"/>
    </source>
</evidence>
<organism evidence="2 3">
    <name type="scientific">Flavobacterium chilense</name>
    <dbReference type="NCBI Taxonomy" id="946677"/>
    <lineage>
        <taxon>Bacteria</taxon>
        <taxon>Pseudomonadati</taxon>
        <taxon>Bacteroidota</taxon>
        <taxon>Flavobacteriia</taxon>
        <taxon>Flavobacteriales</taxon>
        <taxon>Flavobacteriaceae</taxon>
        <taxon>Flavobacterium</taxon>
    </lineage>
</organism>
<sequence length="62" mass="7147">MKMIQLKKSNKFLFAAIIGTIIGVLFKIAKYKIPGDVFLGFSTFIWVFFIYTLITSNKKTNH</sequence>
<dbReference type="AlphaFoldDB" id="A0A1M7E1C4"/>
<gene>
    <name evidence="2" type="ORF">SAMN05444484_102819</name>
</gene>
<feature type="transmembrane region" description="Helical" evidence="1">
    <location>
        <begin position="37"/>
        <end position="54"/>
    </location>
</feature>
<name>A0A1M7E1C4_9FLAO</name>
<dbReference type="STRING" id="946677.SAMN05444484_102819"/>
<protein>
    <submittedName>
        <fullName evidence="2">Uncharacterized protein</fullName>
    </submittedName>
</protein>
<evidence type="ECO:0000256" key="1">
    <source>
        <dbReference type="SAM" id="Phobius"/>
    </source>
</evidence>
<keyword evidence="1" id="KW-0472">Membrane</keyword>
<evidence type="ECO:0000313" key="3">
    <source>
        <dbReference type="Proteomes" id="UP000184028"/>
    </source>
</evidence>
<keyword evidence="1" id="KW-0812">Transmembrane</keyword>
<proteinExistence type="predicted"/>
<keyword evidence="1" id="KW-1133">Transmembrane helix</keyword>
<keyword evidence="3" id="KW-1185">Reference proteome</keyword>
<feature type="transmembrane region" description="Helical" evidence="1">
    <location>
        <begin position="12"/>
        <end position="31"/>
    </location>
</feature>
<dbReference type="Proteomes" id="UP000184028">
    <property type="component" value="Unassembled WGS sequence"/>
</dbReference>
<dbReference type="EMBL" id="FRBT01000002">
    <property type="protein sequence ID" value="SHL85517.1"/>
    <property type="molecule type" value="Genomic_DNA"/>
</dbReference>
<reference evidence="3" key="1">
    <citation type="submission" date="2016-11" db="EMBL/GenBank/DDBJ databases">
        <authorList>
            <person name="Varghese N."/>
            <person name="Submissions S."/>
        </authorList>
    </citation>
    <scope>NUCLEOTIDE SEQUENCE [LARGE SCALE GENOMIC DNA]</scope>
    <source>
        <strain evidence="3">DSM 24724</strain>
    </source>
</reference>